<dbReference type="InterPro" id="IPR051283">
    <property type="entry name" value="Sec_Metabolite_Acyltrans"/>
</dbReference>
<reference evidence="5 6" key="1">
    <citation type="journal article" date="2015" name="Mol. Plant Microbe Interact.">
        <title>Genome, transcriptome, and functional analyses of Penicillium expansum provide new insights into secondary metabolism and pathogenicity.</title>
        <authorList>
            <person name="Ballester A.R."/>
            <person name="Marcet-Houben M."/>
            <person name="Levin E."/>
            <person name="Sela N."/>
            <person name="Selma-Lazaro C."/>
            <person name="Carmona L."/>
            <person name="Wisniewski M."/>
            <person name="Droby S."/>
            <person name="Gonzalez-Candelas L."/>
            <person name="Gabaldon T."/>
        </authorList>
    </citation>
    <scope>NUCLEOTIDE SEQUENCE [LARGE SCALE GENOMIC DNA]</scope>
    <source>
        <strain evidence="5 6">MD-8</strain>
    </source>
</reference>
<dbReference type="RefSeq" id="XP_016595033.1">
    <property type="nucleotide sequence ID" value="XM_016748191.1"/>
</dbReference>
<dbReference type="AlphaFoldDB" id="A0A0A2K999"/>
<dbReference type="STRING" id="27334.A0A0A2K999"/>
<dbReference type="Pfam" id="PF02458">
    <property type="entry name" value="Transferase"/>
    <property type="match status" value="1"/>
</dbReference>
<dbReference type="VEuPathDB" id="FungiDB:PEXP_063400"/>
<dbReference type="GO" id="GO:0016746">
    <property type="term" value="F:acyltransferase activity"/>
    <property type="evidence" value="ECO:0007669"/>
    <property type="project" value="UniProtKB-KW"/>
</dbReference>
<accession>A0A0A2K999</accession>
<keyword evidence="6" id="KW-1185">Reference proteome</keyword>
<dbReference type="PANTHER" id="PTHR31896:SF69">
    <property type="entry name" value="FAMILY REGULATORY PROTEIN, PUTATIVE (AFU_ORTHOLOGUE AFUA_3G14730)-RELATED"/>
    <property type="match status" value="1"/>
</dbReference>
<organism evidence="5 6">
    <name type="scientific">Penicillium expansum</name>
    <name type="common">Blue mold rot fungus</name>
    <dbReference type="NCBI Taxonomy" id="27334"/>
    <lineage>
        <taxon>Eukaryota</taxon>
        <taxon>Fungi</taxon>
        <taxon>Dikarya</taxon>
        <taxon>Ascomycota</taxon>
        <taxon>Pezizomycotina</taxon>
        <taxon>Eurotiomycetes</taxon>
        <taxon>Eurotiomycetidae</taxon>
        <taxon>Eurotiales</taxon>
        <taxon>Aspergillaceae</taxon>
        <taxon>Penicillium</taxon>
    </lineage>
</organism>
<evidence type="ECO:0000313" key="5">
    <source>
        <dbReference type="EMBL" id="KGO52272.1"/>
    </source>
</evidence>
<evidence type="ECO:0000256" key="3">
    <source>
        <dbReference type="ARBA" id="ARBA00022679"/>
    </source>
</evidence>
<dbReference type="OrthoDB" id="21502at2759"/>
<evidence type="ECO:0000256" key="2">
    <source>
        <dbReference type="ARBA" id="ARBA00009861"/>
    </source>
</evidence>
<gene>
    <name evidence="5" type="ORF">PEX2_109240</name>
</gene>
<keyword evidence="4" id="KW-0012">Acyltransferase</keyword>
<dbReference type="HOGENOM" id="CLU_029797_2_1_1"/>
<proteinExistence type="inferred from homology"/>
<comment type="caution">
    <text evidence="5">The sequence shown here is derived from an EMBL/GenBank/DDBJ whole genome shotgun (WGS) entry which is preliminary data.</text>
</comment>
<name>A0A0A2K999_PENEN</name>
<sequence>MGICYSSQPRQPDTVSTDDIIPLRFWDTAKSMRGTVLDVSLKFDDVLDTAKLREALDNLFNSHGWNQLGARIRMNNGRLEYHIPATFDASRPAYHFTISDHEMSINDHELGKALPKAGNKGHIFGTPDEFSSDLRSPDSPTKLDDWLYTDRPQLSIHAVKFNDATILTVTWIHTLADVMGIKTFLTAWSATLRRDEKAVPKLREFRSDPLSELAQRTPAESYIYYNRVFGRKDFLWFIGLNILERIRHRQEERRMICLPASSFKHLYSIATTEVQDITSADQKSTSFVSESDVLLAWWVRTLKGALGFRESQQIMVNNALNLRTSADEIVDSENEVYMGNALCMCPTFLQGSQLADESLGQIALRIRQSLVQQRSTEQAEAMAALQMQTMEKTGYLALVGDPRMVLLSCSNWHKARLYDVDFSPAILPSTSPEERQITIPGKPSYVNGVQHSPISFRNVLSVVGKDSAGNWWLTGVLRTSAWVQVEEQLNLLEIVKDGKSEIGDP</sequence>
<dbReference type="GeneID" id="27683612"/>
<dbReference type="EMBL" id="JQFZ01000269">
    <property type="protein sequence ID" value="KGO52272.1"/>
    <property type="molecule type" value="Genomic_DNA"/>
</dbReference>
<evidence type="ECO:0000256" key="4">
    <source>
        <dbReference type="ARBA" id="ARBA00023315"/>
    </source>
</evidence>
<comment type="pathway">
    <text evidence="1">Secondary metabolite biosynthesis.</text>
</comment>
<evidence type="ECO:0000313" key="6">
    <source>
        <dbReference type="Proteomes" id="UP000030143"/>
    </source>
</evidence>
<dbReference type="Proteomes" id="UP000030143">
    <property type="component" value="Unassembled WGS sequence"/>
</dbReference>
<comment type="similarity">
    <text evidence="2">Belongs to the plant acyltransferase family.</text>
</comment>
<keyword evidence="3 5" id="KW-0808">Transferase</keyword>
<dbReference type="PANTHER" id="PTHR31896">
    <property type="entry name" value="FAMILY REGULATORY PROTEIN, PUTATIVE (AFU_ORTHOLOGUE AFUA_3G14730)-RELATED"/>
    <property type="match status" value="1"/>
</dbReference>
<protein>
    <submittedName>
        <fullName evidence="5">Transferase</fullName>
    </submittedName>
</protein>
<dbReference type="PhylomeDB" id="A0A0A2K999"/>
<dbReference type="InterPro" id="IPR023213">
    <property type="entry name" value="CAT-like_dom_sf"/>
</dbReference>
<evidence type="ECO:0000256" key="1">
    <source>
        <dbReference type="ARBA" id="ARBA00005179"/>
    </source>
</evidence>
<dbReference type="Gene3D" id="3.30.559.10">
    <property type="entry name" value="Chloramphenicol acetyltransferase-like domain"/>
    <property type="match status" value="2"/>
</dbReference>